<dbReference type="Gene3D" id="3.40.1190.20">
    <property type="match status" value="1"/>
</dbReference>
<dbReference type="Gene3D" id="3.30.1110.20">
    <property type="match status" value="1"/>
</dbReference>
<dbReference type="GO" id="GO:0003824">
    <property type="term" value="F:catalytic activity"/>
    <property type="evidence" value="ECO:0007669"/>
    <property type="project" value="UniProtKB-ARBA"/>
</dbReference>
<dbReference type="SUPFAM" id="SSF53613">
    <property type="entry name" value="Ribokinase-like"/>
    <property type="match status" value="1"/>
</dbReference>
<dbReference type="RefSeq" id="WP_266340306.1">
    <property type="nucleotide sequence ID" value="NZ_JAPKNK010000009.1"/>
</dbReference>
<evidence type="ECO:0000313" key="1">
    <source>
        <dbReference type="EMBL" id="MCX5571358.1"/>
    </source>
</evidence>
<dbReference type="AlphaFoldDB" id="A0A9X3E576"/>
<reference evidence="1" key="1">
    <citation type="submission" date="2022-11" db="EMBL/GenBank/DDBJ databases">
        <title>Biodiversity and phylogenetic relationships of bacteria.</title>
        <authorList>
            <person name="Machado R.A.R."/>
            <person name="Bhat A."/>
            <person name="Loulou A."/>
            <person name="Kallel S."/>
        </authorList>
    </citation>
    <scope>NUCLEOTIDE SEQUENCE</scope>
    <source>
        <strain evidence="1">K-TC2</strain>
    </source>
</reference>
<keyword evidence="2" id="KW-1185">Reference proteome</keyword>
<proteinExistence type="predicted"/>
<protein>
    <recommendedName>
        <fullName evidence="3">6-phosphofructokinase</fullName>
    </recommendedName>
</protein>
<gene>
    <name evidence="1" type="ORF">OSH07_19315</name>
</gene>
<evidence type="ECO:0008006" key="3">
    <source>
        <dbReference type="Google" id="ProtNLM"/>
    </source>
</evidence>
<accession>A0A9X3E576</accession>
<evidence type="ECO:0000313" key="2">
    <source>
        <dbReference type="Proteomes" id="UP001144805"/>
    </source>
</evidence>
<sequence length="435" mass="45239">MDASELDSVGPRDHDRDWRRRYASLLASVPALAASARPVLAGYSAFVDAYVRLDDAAALFSPDAPEPAVRLAGELVARLRSGTGGEYLIDWPSGDAWLAANLAHSTGAGGTSAQLAKALALLGAPVLLALADRSPAQIDVLSGDILVAERGGPRRLAEVAPDPGHAKARHWIFESTAGAEIAGETVQRSTRVIVRLVDDAPENDPDFAVLSAMMAADCGAAALSSLVSTPDAILPTVLARVAGLARSWRSAGLGLVHIELADYGPRPHLPMRILEALSGIVTSVGMSLSEWKVIGGGQPVESVALADFARRHGLSRLCIHADDFALAVTAGDPKREELALLTGCLLAGARAAAGQPVLPAAVADEAVFSRLPDFGAAAEDFHTIACPAPWLRRPASTIGLGDTFLAGTMLVLSQPLGSGLNDDSFPDHPIKELSI</sequence>
<organism evidence="1 2">
    <name type="scientific">Kaistia nematophila</name>
    <dbReference type="NCBI Taxonomy" id="2994654"/>
    <lineage>
        <taxon>Bacteria</taxon>
        <taxon>Pseudomonadati</taxon>
        <taxon>Pseudomonadota</taxon>
        <taxon>Alphaproteobacteria</taxon>
        <taxon>Hyphomicrobiales</taxon>
        <taxon>Kaistiaceae</taxon>
        <taxon>Kaistia</taxon>
    </lineage>
</organism>
<dbReference type="Proteomes" id="UP001144805">
    <property type="component" value="Unassembled WGS sequence"/>
</dbReference>
<dbReference type="InterPro" id="IPR029056">
    <property type="entry name" value="Ribokinase-like"/>
</dbReference>
<dbReference type="EMBL" id="JAPKNK010000009">
    <property type="protein sequence ID" value="MCX5571358.1"/>
    <property type="molecule type" value="Genomic_DNA"/>
</dbReference>
<comment type="caution">
    <text evidence="1">The sequence shown here is derived from an EMBL/GenBank/DDBJ whole genome shotgun (WGS) entry which is preliminary data.</text>
</comment>
<name>A0A9X3E576_9HYPH</name>